<dbReference type="OrthoDB" id="1739143at2759"/>
<dbReference type="SUPFAM" id="SSF52499">
    <property type="entry name" value="Isochorismatase-like hydrolases"/>
    <property type="match status" value="1"/>
</dbReference>
<proteinExistence type="inferred from homology"/>
<dbReference type="GO" id="GO:0016787">
    <property type="term" value="F:hydrolase activity"/>
    <property type="evidence" value="ECO:0007669"/>
    <property type="project" value="UniProtKB-KW"/>
</dbReference>
<dbReference type="InParanoid" id="A0A1J7IY26"/>
<evidence type="ECO:0000259" key="3">
    <source>
        <dbReference type="Pfam" id="PF00857"/>
    </source>
</evidence>
<dbReference type="PANTHER" id="PTHR43540:SF1">
    <property type="entry name" value="ISOCHORISMATASE HYDROLASE"/>
    <property type="match status" value="1"/>
</dbReference>
<evidence type="ECO:0000256" key="1">
    <source>
        <dbReference type="ARBA" id="ARBA00006336"/>
    </source>
</evidence>
<comment type="similarity">
    <text evidence="1">Belongs to the isochorismatase family.</text>
</comment>
<dbReference type="STRING" id="1408157.A0A1J7IY26"/>
<protein>
    <submittedName>
        <fullName evidence="4">Putative N-carbamoylsarcosine amidase</fullName>
    </submittedName>
</protein>
<dbReference type="PANTHER" id="PTHR43540">
    <property type="entry name" value="PEROXYUREIDOACRYLATE/UREIDOACRYLATE AMIDOHYDROLASE-RELATED"/>
    <property type="match status" value="1"/>
</dbReference>
<evidence type="ECO:0000256" key="2">
    <source>
        <dbReference type="ARBA" id="ARBA00022801"/>
    </source>
</evidence>
<dbReference type="InterPro" id="IPR000868">
    <property type="entry name" value="Isochorismatase-like_dom"/>
</dbReference>
<dbReference type="Pfam" id="PF00857">
    <property type="entry name" value="Isochorismatase"/>
    <property type="match status" value="1"/>
</dbReference>
<reference evidence="4 5" key="1">
    <citation type="submission" date="2016-10" db="EMBL/GenBank/DDBJ databases">
        <title>Draft genome sequence of Coniochaeta ligniaria NRRL30616, a lignocellulolytic fungus for bioabatement of inhibitors in plant biomass hydrolysates.</title>
        <authorList>
            <consortium name="DOE Joint Genome Institute"/>
            <person name="Jimenez D.J."/>
            <person name="Hector R.E."/>
            <person name="Riley R."/>
            <person name="Sun H."/>
            <person name="Grigoriev I.V."/>
            <person name="Van Elsas J.D."/>
            <person name="Nichols N.N."/>
        </authorList>
    </citation>
    <scope>NUCLEOTIDE SEQUENCE [LARGE SCALE GENOMIC DNA]</scope>
    <source>
        <strain evidence="4 5">NRRL 30616</strain>
    </source>
</reference>
<keyword evidence="2" id="KW-0378">Hydrolase</keyword>
<evidence type="ECO:0000313" key="4">
    <source>
        <dbReference type="EMBL" id="OIW32647.1"/>
    </source>
</evidence>
<dbReference type="AlphaFoldDB" id="A0A1J7IY26"/>
<dbReference type="InterPro" id="IPR050272">
    <property type="entry name" value="Isochorismatase-like_hydrls"/>
</dbReference>
<dbReference type="EMBL" id="KV875095">
    <property type="protein sequence ID" value="OIW32647.1"/>
    <property type="molecule type" value="Genomic_DNA"/>
</dbReference>
<gene>
    <name evidence="4" type="ORF">CONLIGDRAFT_275537</name>
</gene>
<dbReference type="Proteomes" id="UP000182658">
    <property type="component" value="Unassembled WGS sequence"/>
</dbReference>
<name>A0A1J7IY26_9PEZI</name>
<evidence type="ECO:0000313" key="5">
    <source>
        <dbReference type="Proteomes" id="UP000182658"/>
    </source>
</evidence>
<dbReference type="Gene3D" id="3.40.50.850">
    <property type="entry name" value="Isochorismatase-like"/>
    <property type="match status" value="1"/>
</dbReference>
<organism evidence="4 5">
    <name type="scientific">Coniochaeta ligniaria NRRL 30616</name>
    <dbReference type="NCBI Taxonomy" id="1408157"/>
    <lineage>
        <taxon>Eukaryota</taxon>
        <taxon>Fungi</taxon>
        <taxon>Dikarya</taxon>
        <taxon>Ascomycota</taxon>
        <taxon>Pezizomycotina</taxon>
        <taxon>Sordariomycetes</taxon>
        <taxon>Sordariomycetidae</taxon>
        <taxon>Coniochaetales</taxon>
        <taxon>Coniochaetaceae</taxon>
        <taxon>Coniochaeta</taxon>
    </lineage>
</organism>
<feature type="domain" description="Isochorismatase-like" evidence="3">
    <location>
        <begin position="27"/>
        <end position="208"/>
    </location>
</feature>
<dbReference type="InterPro" id="IPR036380">
    <property type="entry name" value="Isochorismatase-like_sf"/>
</dbReference>
<sequence>MSVPHASSESYARSGFANRMGWGQRPALLIIDVCVAYWDASSPLSLLGNPEAESAPDSMRRLVAAARAGGVPVVWSRVEYTHPDMADAGLFWRKAKVLDVWKADDTRGLAACLDGLEPAEEDTVVVKKYASAFFGTTLAGSLQLLNVDTVVICGVSTSGCVRATTLDAMQHGFRPMVVASACGDRTPEIQKANLFDLDAKYADVVSEAEALSKLSAGWVHR</sequence>
<keyword evidence="5" id="KW-1185">Reference proteome</keyword>
<accession>A0A1J7IY26</accession>